<dbReference type="KEGG" id="csep:CP523_05040"/>
<evidence type="ECO:0000313" key="2">
    <source>
        <dbReference type="EMBL" id="USS00445.1"/>
    </source>
</evidence>
<dbReference type="RefSeq" id="WP_120140599.1">
    <property type="nucleotide sequence ID" value="NZ_CP023671.1"/>
</dbReference>
<keyword evidence="4" id="KW-1185">Reference proteome</keyword>
<gene>
    <name evidence="1" type="ORF">CP523_05040</name>
    <name evidence="2" type="ORF">NH397_13295</name>
</gene>
<dbReference type="SUPFAM" id="SSF56801">
    <property type="entry name" value="Acetyl-CoA synthetase-like"/>
    <property type="match status" value="1"/>
</dbReference>
<protein>
    <submittedName>
        <fullName evidence="2">Phenylacetate--CoA ligase family protein</fullName>
    </submittedName>
</protein>
<accession>A0A9N7JJU4</accession>
<dbReference type="InterPro" id="IPR042099">
    <property type="entry name" value="ANL_N_sf"/>
</dbReference>
<dbReference type="PANTHER" id="PTHR36932">
    <property type="entry name" value="CAPSULAR POLYSACCHARIDE BIOSYNTHESIS PROTEIN"/>
    <property type="match status" value="1"/>
</dbReference>
<evidence type="ECO:0000313" key="3">
    <source>
        <dbReference type="Proteomes" id="UP000280586"/>
    </source>
</evidence>
<dbReference type="EMBL" id="CP023671">
    <property type="protein sequence ID" value="AYE33884.1"/>
    <property type="molecule type" value="Genomic_DNA"/>
</dbReference>
<name>A0A9N7JJU4_CLOSE</name>
<keyword evidence="2" id="KW-0436">Ligase</keyword>
<dbReference type="Proteomes" id="UP001055437">
    <property type="component" value="Chromosome"/>
</dbReference>
<dbReference type="GO" id="GO:0016874">
    <property type="term" value="F:ligase activity"/>
    <property type="evidence" value="ECO:0007669"/>
    <property type="project" value="UniProtKB-KW"/>
</dbReference>
<dbReference type="PANTHER" id="PTHR36932:SF1">
    <property type="entry name" value="CAPSULAR POLYSACCHARIDE BIOSYNTHESIS PROTEIN"/>
    <property type="match status" value="1"/>
</dbReference>
<evidence type="ECO:0000313" key="4">
    <source>
        <dbReference type="Proteomes" id="UP001055437"/>
    </source>
</evidence>
<dbReference type="Proteomes" id="UP000280586">
    <property type="component" value="Chromosome"/>
</dbReference>
<dbReference type="GeneID" id="303560046"/>
<sequence>MKGKILKKLNEKTPDFLKKILSKSIRKKVIENSVFMKTLEEITNFEQLDESDKEKIHLEKLKNVLIYAYENTKYYNKVFDKIEFNPYEFKDVNEIKRIPTIDKQFVLDNFEDLISREEIDYYLAYTGGSTGKPLKILLDTDSIYKEKAFVYNYWSKFGYDYKNSRIITLRGLEFNGKIYKYNPIDNQIVLNPFILNENNVEDYIKIINKFKPEFMHGYASAIYNLCRILNKKSLKLNVNIKSVCFVSENVDSGEREYIEKTLNCKSNIFYGHSERIVFAEYEDSTYKFNSLYTHVDLLESNKENIYNIACTGLINKKMPLINYVPDDKVIISDENINIYGHWDKEMLVGKNNELVSMASINFHNEVFKKIKLYQFEQFKNGEVFLNIVEDEILTEKDKSEIINTINKKLKNVIDIKLKIVANIPLTNRGKYKKILQHISQ</sequence>
<dbReference type="EMBL" id="CP099799">
    <property type="protein sequence ID" value="USS00445.1"/>
    <property type="molecule type" value="Genomic_DNA"/>
</dbReference>
<organism evidence="1 3">
    <name type="scientific">Clostridium septicum</name>
    <dbReference type="NCBI Taxonomy" id="1504"/>
    <lineage>
        <taxon>Bacteria</taxon>
        <taxon>Bacillati</taxon>
        <taxon>Bacillota</taxon>
        <taxon>Clostridia</taxon>
        <taxon>Eubacteriales</taxon>
        <taxon>Clostridiaceae</taxon>
        <taxon>Clostridium</taxon>
    </lineage>
</organism>
<reference evidence="2" key="2">
    <citation type="submission" date="2022-06" db="EMBL/GenBank/DDBJ databases">
        <authorList>
            <person name="Holder M.E."/>
            <person name="Ajami N.J."/>
            <person name="Petrosino J.F."/>
        </authorList>
    </citation>
    <scope>NUCLEOTIDE SEQUENCE</scope>
    <source>
        <strain evidence="2">RMA 8861</strain>
    </source>
</reference>
<reference evidence="1 3" key="1">
    <citation type="submission" date="2017-09" db="EMBL/GenBank/DDBJ databases">
        <authorList>
            <person name="Thomas P."/>
            <person name="Seyboldt C."/>
        </authorList>
    </citation>
    <scope>NUCLEOTIDE SEQUENCE [LARGE SCALE GENOMIC DNA]</scope>
    <source>
        <strain evidence="1 3">DSM 7534</strain>
    </source>
</reference>
<dbReference type="Gene3D" id="3.40.50.12780">
    <property type="entry name" value="N-terminal domain of ligase-like"/>
    <property type="match status" value="1"/>
</dbReference>
<dbReference type="AlphaFoldDB" id="A0A9N7JJU4"/>
<evidence type="ECO:0000313" key="1">
    <source>
        <dbReference type="EMBL" id="AYE33884.1"/>
    </source>
</evidence>
<dbReference type="InterPro" id="IPR053158">
    <property type="entry name" value="CapK_Type1_Caps_Biosynth"/>
</dbReference>
<proteinExistence type="predicted"/>